<evidence type="ECO:0000313" key="2">
    <source>
        <dbReference type="Proteomes" id="UP000581206"/>
    </source>
</evidence>
<proteinExistence type="predicted"/>
<dbReference type="Pfam" id="PF05768">
    <property type="entry name" value="Glrx-like"/>
    <property type="match status" value="1"/>
</dbReference>
<protein>
    <submittedName>
        <fullName evidence="1">Glutaredoxin</fullName>
    </submittedName>
</protein>
<sequence length="108" mass="11653">MNRPSIRPSPRSPVSTTPSDLPVITVVQAPACHFCDDAKHALTAMSQQTPLVIRVVDIDSDEGRALIAGHRPAMNPLVLLDGQYFSSGRLPRKKLAKALRDRTGSPTA</sequence>
<gene>
    <name evidence="1" type="ORF">HGA03_17160</name>
</gene>
<dbReference type="SUPFAM" id="SSF52833">
    <property type="entry name" value="Thioredoxin-like"/>
    <property type="match status" value="1"/>
</dbReference>
<accession>A0A7X6KYF9</accession>
<organism evidence="1 2">
    <name type="scientific">Cellulomonas denverensis</name>
    <dbReference type="NCBI Taxonomy" id="264297"/>
    <lineage>
        <taxon>Bacteria</taxon>
        <taxon>Bacillati</taxon>
        <taxon>Actinomycetota</taxon>
        <taxon>Actinomycetes</taxon>
        <taxon>Micrococcales</taxon>
        <taxon>Cellulomonadaceae</taxon>
        <taxon>Cellulomonas</taxon>
    </lineage>
</organism>
<keyword evidence="2" id="KW-1185">Reference proteome</keyword>
<reference evidence="1 2" key="1">
    <citation type="submission" date="2020-04" db="EMBL/GenBank/DDBJ databases">
        <title>MicrobeNet Type strains.</title>
        <authorList>
            <person name="Nicholson A.C."/>
        </authorList>
    </citation>
    <scope>NUCLEOTIDE SEQUENCE [LARGE SCALE GENOMIC DNA]</scope>
    <source>
        <strain evidence="1 2">ATCC BAA-788</strain>
    </source>
</reference>
<name>A0A7X6KYF9_9CELL</name>
<comment type="caution">
    <text evidence="1">The sequence shown here is derived from an EMBL/GenBank/DDBJ whole genome shotgun (WGS) entry which is preliminary data.</text>
</comment>
<dbReference type="Gene3D" id="3.40.30.10">
    <property type="entry name" value="Glutaredoxin"/>
    <property type="match status" value="1"/>
</dbReference>
<dbReference type="InterPro" id="IPR008554">
    <property type="entry name" value="Glutaredoxin-like"/>
</dbReference>
<dbReference type="InterPro" id="IPR036249">
    <property type="entry name" value="Thioredoxin-like_sf"/>
</dbReference>
<dbReference type="Proteomes" id="UP000581206">
    <property type="component" value="Unassembled WGS sequence"/>
</dbReference>
<evidence type="ECO:0000313" key="1">
    <source>
        <dbReference type="EMBL" id="NKY24392.1"/>
    </source>
</evidence>
<dbReference type="AlphaFoldDB" id="A0A7X6KYF9"/>
<dbReference type="EMBL" id="JAAXOX010000014">
    <property type="protein sequence ID" value="NKY24392.1"/>
    <property type="molecule type" value="Genomic_DNA"/>
</dbReference>